<sequence>MGGGAITHAVLRHVERGFKVFATLRSALTFSDNIEKVREMGVVITEHANAKKIKTADVDMEFFSKLLESIEVPMPRIFAVAVQDHGFSPNESNRIFRFKLFRKVIEKEKFLERMLFSEKELPKEFNRMCDAVSSIKDFREGDVFVTDTSFAILSGLASVSKLPALLINFGNSHTTAAVVDKDWEIRALIEHHTNVLRRKGKDYVKDLFSKFLRGEIDNEYVLNDMGHGCYVGELIEIKNVIATGPNAEFFDYEEPKGDPMIFGNLGMLAMLSRRELI</sequence>
<organism evidence="1">
    <name type="scientific">Archaeoglobus fulgidus</name>
    <dbReference type="NCBI Taxonomy" id="2234"/>
    <lineage>
        <taxon>Archaea</taxon>
        <taxon>Methanobacteriati</taxon>
        <taxon>Methanobacteriota</taxon>
        <taxon>Archaeoglobi</taxon>
        <taxon>Archaeoglobales</taxon>
        <taxon>Archaeoglobaceae</taxon>
        <taxon>Archaeoglobus</taxon>
    </lineage>
</organism>
<dbReference type="EMBL" id="DSYZ01000098">
    <property type="protein sequence ID" value="HGT83104.1"/>
    <property type="molecule type" value="Genomic_DNA"/>
</dbReference>
<proteinExistence type="predicted"/>
<name>A0A7J3M4B5_ARCFL</name>
<evidence type="ECO:0008006" key="2">
    <source>
        <dbReference type="Google" id="ProtNLM"/>
    </source>
</evidence>
<protein>
    <recommendedName>
        <fullName evidence="2">Pyruvate formate lyase-activating protein</fullName>
    </recommendedName>
</protein>
<reference evidence="1" key="1">
    <citation type="journal article" date="2020" name="mSystems">
        <title>Genome- and Community-Level Interaction Insights into Carbon Utilization and Element Cycling Functions of Hydrothermarchaeota in Hydrothermal Sediment.</title>
        <authorList>
            <person name="Zhou Z."/>
            <person name="Liu Y."/>
            <person name="Xu W."/>
            <person name="Pan J."/>
            <person name="Luo Z.H."/>
            <person name="Li M."/>
        </authorList>
    </citation>
    <scope>NUCLEOTIDE SEQUENCE [LARGE SCALE GENOMIC DNA]</scope>
    <source>
        <strain evidence="1">SpSt-587</strain>
    </source>
</reference>
<dbReference type="InterPro" id="IPR014846">
    <property type="entry name" value="DUF1786_pyruvate_format-lyase"/>
</dbReference>
<gene>
    <name evidence="1" type="ORF">ENT52_05200</name>
</gene>
<comment type="caution">
    <text evidence="1">The sequence shown here is derived from an EMBL/GenBank/DDBJ whole genome shotgun (WGS) entry which is preliminary data.</text>
</comment>
<evidence type="ECO:0000313" key="1">
    <source>
        <dbReference type="EMBL" id="HGT83104.1"/>
    </source>
</evidence>
<dbReference type="Pfam" id="PF08735">
    <property type="entry name" value="DUF1786"/>
    <property type="match status" value="1"/>
</dbReference>
<accession>A0A7J3M4B5</accession>
<dbReference type="AlphaFoldDB" id="A0A7J3M4B5"/>